<feature type="non-terminal residue" evidence="1">
    <location>
        <position position="169"/>
    </location>
</feature>
<dbReference type="EMBL" id="JANBVB010003598">
    <property type="protein sequence ID" value="KAJ2878216.1"/>
    <property type="molecule type" value="Genomic_DNA"/>
</dbReference>
<keyword evidence="1" id="KW-0436">Ligase</keyword>
<dbReference type="EC" id="6.5.1.1" evidence="1"/>
<sequence length="169" mass="19860">MNNVIEQQRQAYEDIELLEQAIVDLMLQDLTKHRYKLIREQKISALLDQIQSRSKQLQEIEQDDLGLCQKESASIASNNPFDEFYSRLSGIREYHRRNPDTLVYPPEMEYIKYKNNPEESEKRERALLAKAEEDEGEAIPDIPDVQTFVCAEDEHQLDTRFSGEERLGR</sequence>
<keyword evidence="2" id="KW-1185">Reference proteome</keyword>
<gene>
    <name evidence="1" type="primary">sap61_2</name>
    <name evidence="1" type="ORF">IWW38_006376</name>
</gene>
<proteinExistence type="predicted"/>
<reference evidence="1" key="1">
    <citation type="submission" date="2022-07" db="EMBL/GenBank/DDBJ databases">
        <title>Phylogenomic reconstructions and comparative analyses of Kickxellomycotina fungi.</title>
        <authorList>
            <person name="Reynolds N.K."/>
            <person name="Stajich J.E."/>
            <person name="Barry K."/>
            <person name="Grigoriev I.V."/>
            <person name="Crous P."/>
            <person name="Smith M.E."/>
        </authorList>
    </citation>
    <scope>NUCLEOTIDE SEQUENCE</scope>
    <source>
        <strain evidence="1">CBS 190363</strain>
    </source>
</reference>
<name>A0ACC1LT43_9FUNG</name>
<evidence type="ECO:0000313" key="1">
    <source>
        <dbReference type="EMBL" id="KAJ2878216.1"/>
    </source>
</evidence>
<protein>
    <submittedName>
        <fullName evidence="1">Pre-mRNA-splicing factor sap61</fullName>
        <ecNumber evidence="1">6.5.1.1</ecNumber>
    </submittedName>
</protein>
<dbReference type="Proteomes" id="UP001139981">
    <property type="component" value="Unassembled WGS sequence"/>
</dbReference>
<accession>A0ACC1LT43</accession>
<organism evidence="1 2">
    <name type="scientific">Coemansia aciculifera</name>
    <dbReference type="NCBI Taxonomy" id="417176"/>
    <lineage>
        <taxon>Eukaryota</taxon>
        <taxon>Fungi</taxon>
        <taxon>Fungi incertae sedis</taxon>
        <taxon>Zoopagomycota</taxon>
        <taxon>Kickxellomycotina</taxon>
        <taxon>Kickxellomycetes</taxon>
        <taxon>Kickxellales</taxon>
        <taxon>Kickxellaceae</taxon>
        <taxon>Coemansia</taxon>
    </lineage>
</organism>
<evidence type="ECO:0000313" key="2">
    <source>
        <dbReference type="Proteomes" id="UP001139981"/>
    </source>
</evidence>
<comment type="caution">
    <text evidence="1">The sequence shown here is derived from an EMBL/GenBank/DDBJ whole genome shotgun (WGS) entry which is preliminary data.</text>
</comment>